<dbReference type="Gene3D" id="3.90.70.10">
    <property type="entry name" value="Cysteine proteinases"/>
    <property type="match status" value="1"/>
</dbReference>
<reference evidence="1" key="1">
    <citation type="submission" date="2021-01" db="EMBL/GenBank/DDBJ databases">
        <authorList>
            <person name="Corre E."/>
            <person name="Pelletier E."/>
            <person name="Niang G."/>
            <person name="Scheremetjew M."/>
            <person name="Finn R."/>
            <person name="Kale V."/>
            <person name="Holt S."/>
            <person name="Cochrane G."/>
            <person name="Meng A."/>
            <person name="Brown T."/>
            <person name="Cohen L."/>
        </authorList>
    </citation>
    <scope>NUCLEOTIDE SEQUENCE</scope>
    <source>
        <strain evidence="1">CCMP1374</strain>
    </source>
</reference>
<dbReference type="EMBL" id="HBEP01036278">
    <property type="protein sequence ID" value="CAD8510803.1"/>
    <property type="molecule type" value="Transcribed_RNA"/>
</dbReference>
<dbReference type="PANTHER" id="PTHR35899:SF1">
    <property type="entry name" value="PEPTIDASE C1A PAPAIN C-TERMINAL DOMAIN-CONTAINING PROTEIN"/>
    <property type="match status" value="1"/>
</dbReference>
<dbReference type="SUPFAM" id="SSF54001">
    <property type="entry name" value="Cysteine proteinases"/>
    <property type="match status" value="1"/>
</dbReference>
<evidence type="ECO:0000313" key="1">
    <source>
        <dbReference type="EMBL" id="CAD8510803.1"/>
    </source>
</evidence>
<protein>
    <recommendedName>
        <fullName evidence="2">Peptidase C1A papain C-terminal domain-containing protein</fullName>
    </recommendedName>
</protein>
<dbReference type="InterPro" id="IPR038765">
    <property type="entry name" value="Papain-like_cys_pep_sf"/>
</dbReference>
<sequence length="604" mass="66427">MGREAATDSAYHSFHESEVRTTRRSYRGWWIAALTIGGLQSLALLQVVQQQNSLVTQLTSRPSGWTQLTSEGYSANIGIHGTTHVPLVDKPKKLLLGGLTPTADQRFRGDCWLFSLMGVLEDSYHRYGVDRGWLAPGVYVRLSRQAFGIRVMEQCRQRPTIMCPVKATSTPDGYRNPVLWGNTTEGADERMLYFMKSLADSALPDAVCKYTDTNAGESKCDGLEKALEWNPLHFNVTSADMLYEQTDIQRALLQKQRVLTLGVLMVVNEYYLPCTAETASHYRCSPGTDARCVPCPIERAFGSVVSGGGCCIAVRRPMVSMRGEWHHRHRGKLILLGGHAIGIVGYSDEYTDEWGNRGGFIIRNSWSDGLETAHGSSGRGSHTAAYYMRDIDEADEALACPNPHSPRSWSLCKTLADCHNPVTALEANAQRRPLTLRCIDNSADMFGVCTKNATYFMTNLTEWDEDGLFVACFLWGGEKDAPGHGNVCAPPMLIDDLASIWTPAVIEHLNDPGLCGYNFLPYATLDKLRSRFGGNGAGDFNIEWSQASYASQKNLAIGGKFAGGGKIATFDYSLLQSSTRVLPTIGRAGLSTHAVDKKGNLRPL</sequence>
<accession>A0A7S0I4M7</accession>
<dbReference type="AlphaFoldDB" id="A0A7S0I4M7"/>
<proteinExistence type="predicted"/>
<organism evidence="1">
    <name type="scientific">Phaeocystis antarctica</name>
    <dbReference type="NCBI Taxonomy" id="33657"/>
    <lineage>
        <taxon>Eukaryota</taxon>
        <taxon>Haptista</taxon>
        <taxon>Haptophyta</taxon>
        <taxon>Prymnesiophyceae</taxon>
        <taxon>Phaeocystales</taxon>
        <taxon>Phaeocystaceae</taxon>
        <taxon>Phaeocystis</taxon>
    </lineage>
</organism>
<name>A0A7S0I4M7_9EUKA</name>
<dbReference type="PANTHER" id="PTHR35899">
    <property type="entry name" value="PAPAIN FAMILY CYSTEINE PROTEASE DOMAIN CONTAINING PROTEIN"/>
    <property type="match status" value="1"/>
</dbReference>
<evidence type="ECO:0008006" key="2">
    <source>
        <dbReference type="Google" id="ProtNLM"/>
    </source>
</evidence>
<gene>
    <name evidence="1" type="ORF">PANT1444_LOCUS20526</name>
</gene>